<feature type="binding site" evidence="4">
    <location>
        <position position="81"/>
    </location>
    <ligand>
        <name>NADP(+)</name>
        <dbReference type="ChEBI" id="CHEBI:58349"/>
    </ligand>
</feature>
<keyword evidence="4" id="KW-0028">Amino-acid biosynthesis</keyword>
<evidence type="ECO:0000256" key="4">
    <source>
        <dbReference type="HAMAP-Rule" id="MF_00222"/>
    </source>
</evidence>
<feature type="binding site" evidence="4">
    <location>
        <begin position="180"/>
        <end position="184"/>
    </location>
    <ligand>
        <name>NADP(+)</name>
        <dbReference type="ChEBI" id="CHEBI:58349"/>
    </ligand>
</feature>
<dbReference type="KEGG" id="ccro:CMC5_039540"/>
<evidence type="ECO:0000256" key="3">
    <source>
        <dbReference type="ARBA" id="ARBA00023141"/>
    </source>
</evidence>
<sequence>MAERRLFVLIGHPVRHSVSPVMHTAAFRSLHLPHIYSAFDVPTEADLRQIVGEVRSGVIAGANVTVPHKQTVLSMVDAIDESAAAVGAANVLVRTPDKRVVAYNTDALALADELDELMRETGPVVPSRKARGGAAEVPGMGRAVSAPAVSDPAVSDPAVSDPAVSDPSLPCPRRRAVIIGAGGAGLAAIVACQRLGMHLISVTTRSWTSSAVMLESASGERARALGALTAPWPGRSTPILSKASQMLRLNWSETAATADLIIQATSAGMLGGPPGDDVTGIVPWDMLAPHARAYDVVYNPPVTPFLRLSGMRGLRARDGLGMVVGQAARSFTLWTGMDAPVELMRSAAEESLEKAASVR</sequence>
<comment type="similarity">
    <text evidence="4">Belongs to the shikimate dehydrogenase family.</text>
</comment>
<evidence type="ECO:0000313" key="8">
    <source>
        <dbReference type="EMBL" id="AKT39803.1"/>
    </source>
</evidence>
<dbReference type="GO" id="GO:0005829">
    <property type="term" value="C:cytosol"/>
    <property type="evidence" value="ECO:0007669"/>
    <property type="project" value="TreeGrafter"/>
</dbReference>
<dbReference type="GO" id="GO:0019632">
    <property type="term" value="P:shikimate metabolic process"/>
    <property type="evidence" value="ECO:0007669"/>
    <property type="project" value="TreeGrafter"/>
</dbReference>
<dbReference type="Pfam" id="PF08501">
    <property type="entry name" value="Shikimate_dh_N"/>
    <property type="match status" value="1"/>
</dbReference>
<evidence type="ECO:0000259" key="6">
    <source>
        <dbReference type="Pfam" id="PF08501"/>
    </source>
</evidence>
<evidence type="ECO:0000256" key="1">
    <source>
        <dbReference type="ARBA" id="ARBA00004871"/>
    </source>
</evidence>
<feature type="binding site" evidence="4">
    <location>
        <position position="65"/>
    </location>
    <ligand>
        <name>shikimate</name>
        <dbReference type="ChEBI" id="CHEBI:36208"/>
    </ligand>
</feature>
<dbReference type="RefSeq" id="WP_245678522.1">
    <property type="nucleotide sequence ID" value="NZ_CP012159.1"/>
</dbReference>
<comment type="function">
    <text evidence="4">Involved in the biosynthesis of the chorismate, which leads to the biosynthesis of aromatic amino acids. Catalyzes the reversible NADPH linked reduction of 3-dehydroshikimate (DHSA) to yield shikimate (SA).</text>
</comment>
<dbReference type="Gene3D" id="3.40.50.10860">
    <property type="entry name" value="Leucine Dehydrogenase, chain A, domain 1"/>
    <property type="match status" value="1"/>
</dbReference>
<dbReference type="SUPFAM" id="SSF51735">
    <property type="entry name" value="NAD(P)-binding Rossmann-fold domains"/>
    <property type="match status" value="1"/>
</dbReference>
<reference evidence="8 9" key="1">
    <citation type="submission" date="2015-07" db="EMBL/GenBank/DDBJ databases">
        <title>Genome analysis of myxobacterium Chondromyces crocatus Cm c5 reveals a high potential for natural compound synthesis and the genetic basis for the loss of fruiting body formation.</title>
        <authorList>
            <person name="Zaburannyi N."/>
            <person name="Bunk B."/>
            <person name="Maier J."/>
            <person name="Overmann J."/>
            <person name="Mueller R."/>
        </authorList>
    </citation>
    <scope>NUCLEOTIDE SEQUENCE [LARGE SCALE GENOMIC DNA]</scope>
    <source>
        <strain evidence="8 9">Cm c5</strain>
    </source>
</reference>
<dbReference type="EMBL" id="CP012159">
    <property type="protein sequence ID" value="AKT39803.1"/>
    <property type="molecule type" value="Genomic_DNA"/>
</dbReference>
<accession>A0A0K1EGS8</accession>
<comment type="caution">
    <text evidence="4">Lacks conserved residue(s) required for the propagation of feature annotation.</text>
</comment>
<dbReference type="GO" id="GO:0008652">
    <property type="term" value="P:amino acid biosynthetic process"/>
    <property type="evidence" value="ECO:0007669"/>
    <property type="project" value="UniProtKB-KW"/>
</dbReference>
<feature type="binding site" evidence="4">
    <location>
        <position position="326"/>
    </location>
    <ligand>
        <name>shikimate</name>
        <dbReference type="ChEBI" id="CHEBI:36208"/>
    </ligand>
</feature>
<dbReference type="EC" id="1.1.1.25" evidence="4"/>
<feature type="region of interest" description="Disordered" evidence="5">
    <location>
        <begin position="146"/>
        <end position="167"/>
    </location>
</feature>
<organism evidence="8 9">
    <name type="scientific">Chondromyces crocatus</name>
    <dbReference type="NCBI Taxonomy" id="52"/>
    <lineage>
        <taxon>Bacteria</taxon>
        <taxon>Pseudomonadati</taxon>
        <taxon>Myxococcota</taxon>
        <taxon>Polyangia</taxon>
        <taxon>Polyangiales</taxon>
        <taxon>Polyangiaceae</taxon>
        <taxon>Chondromyces</taxon>
    </lineage>
</organism>
<comment type="catalytic activity">
    <reaction evidence="4">
        <text>shikimate + NADP(+) = 3-dehydroshikimate + NADPH + H(+)</text>
        <dbReference type="Rhea" id="RHEA:17737"/>
        <dbReference type="ChEBI" id="CHEBI:15378"/>
        <dbReference type="ChEBI" id="CHEBI:16630"/>
        <dbReference type="ChEBI" id="CHEBI:36208"/>
        <dbReference type="ChEBI" id="CHEBI:57783"/>
        <dbReference type="ChEBI" id="CHEBI:58349"/>
        <dbReference type="EC" id="1.1.1.25"/>
    </reaction>
</comment>
<dbReference type="Gene3D" id="3.40.50.720">
    <property type="entry name" value="NAD(P)-binding Rossmann-like Domain"/>
    <property type="match status" value="1"/>
</dbReference>
<keyword evidence="4" id="KW-0521">NADP</keyword>
<name>A0A0K1EGS8_CHOCO</name>
<feature type="binding site" evidence="4">
    <location>
        <position position="319"/>
    </location>
    <ligand>
        <name>NADP(+)</name>
        <dbReference type="ChEBI" id="CHEBI:58349"/>
    </ligand>
</feature>
<dbReference type="InterPro" id="IPR036291">
    <property type="entry name" value="NAD(P)-bd_dom_sf"/>
</dbReference>
<feature type="active site" description="Proton acceptor" evidence="4">
    <location>
        <position position="69"/>
    </location>
</feature>
<dbReference type="PANTHER" id="PTHR21089">
    <property type="entry name" value="SHIKIMATE DEHYDROGENASE"/>
    <property type="match status" value="1"/>
</dbReference>
<feature type="binding site" evidence="4">
    <location>
        <begin position="17"/>
        <end position="19"/>
    </location>
    <ligand>
        <name>shikimate</name>
        <dbReference type="ChEBI" id="CHEBI:36208"/>
    </ligand>
</feature>
<feature type="binding site" evidence="4">
    <location>
        <position position="106"/>
    </location>
    <ligand>
        <name>shikimate</name>
        <dbReference type="ChEBI" id="CHEBI:36208"/>
    </ligand>
</feature>
<dbReference type="InterPro" id="IPR022893">
    <property type="entry name" value="Shikimate_DH_fam"/>
</dbReference>
<dbReference type="GO" id="GO:0004764">
    <property type="term" value="F:shikimate 3-dehydrogenase (NADP+) activity"/>
    <property type="evidence" value="ECO:0007669"/>
    <property type="project" value="UniProtKB-UniRule"/>
</dbReference>
<feature type="binding site" evidence="4">
    <location>
        <position position="298"/>
    </location>
    <ligand>
        <name>shikimate</name>
        <dbReference type="ChEBI" id="CHEBI:36208"/>
    </ligand>
</feature>
<dbReference type="GO" id="GO:0009073">
    <property type="term" value="P:aromatic amino acid family biosynthetic process"/>
    <property type="evidence" value="ECO:0007669"/>
    <property type="project" value="UniProtKB-KW"/>
</dbReference>
<dbReference type="HAMAP" id="MF_00222">
    <property type="entry name" value="Shikimate_DH_AroE"/>
    <property type="match status" value="1"/>
</dbReference>
<dbReference type="AlphaFoldDB" id="A0A0K1EGS8"/>
<evidence type="ECO:0000256" key="5">
    <source>
        <dbReference type="SAM" id="MobiDB-lite"/>
    </source>
</evidence>
<comment type="pathway">
    <text evidence="1 4">Metabolic intermediate biosynthesis; chorismate biosynthesis; chorismate from D-erythrose 4-phosphate and phosphoenolpyruvate: step 4/7.</text>
</comment>
<dbReference type="Proteomes" id="UP000067626">
    <property type="component" value="Chromosome"/>
</dbReference>
<keyword evidence="2 4" id="KW-0560">Oxidoreductase</keyword>
<protein>
    <recommendedName>
        <fullName evidence="4">Shikimate dehydrogenase (NADP(+))</fullName>
        <shortName evidence="4">SDH</shortName>
        <ecNumber evidence="4">1.1.1.25</ecNumber>
    </recommendedName>
</protein>
<proteinExistence type="inferred from homology"/>
<dbReference type="Pfam" id="PF18317">
    <property type="entry name" value="SDH_C"/>
    <property type="match status" value="1"/>
</dbReference>
<evidence type="ECO:0000313" key="9">
    <source>
        <dbReference type="Proteomes" id="UP000067626"/>
    </source>
</evidence>
<dbReference type="GO" id="GO:0050661">
    <property type="term" value="F:NADP binding"/>
    <property type="evidence" value="ECO:0007669"/>
    <property type="project" value="TreeGrafter"/>
</dbReference>
<dbReference type="InterPro" id="IPR041121">
    <property type="entry name" value="SDH_C"/>
</dbReference>
<evidence type="ECO:0000256" key="2">
    <source>
        <dbReference type="ARBA" id="ARBA00023002"/>
    </source>
</evidence>
<dbReference type="InterPro" id="IPR046346">
    <property type="entry name" value="Aminoacid_DH-like_N_sf"/>
</dbReference>
<keyword evidence="9" id="KW-1185">Reference proteome</keyword>
<dbReference type="PANTHER" id="PTHR21089:SF1">
    <property type="entry name" value="BIFUNCTIONAL 3-DEHYDROQUINATE DEHYDRATASE_SHIKIMATE DEHYDROGENASE, CHLOROPLASTIC"/>
    <property type="match status" value="1"/>
</dbReference>
<dbReference type="GO" id="GO:0009423">
    <property type="term" value="P:chorismate biosynthetic process"/>
    <property type="evidence" value="ECO:0007669"/>
    <property type="project" value="UniProtKB-UniRule"/>
</dbReference>
<comment type="subunit">
    <text evidence="4">Homodimer.</text>
</comment>
<dbReference type="UniPathway" id="UPA00053">
    <property type="reaction ID" value="UER00087"/>
</dbReference>
<feature type="binding site" evidence="4">
    <location>
        <position position="90"/>
    </location>
    <ligand>
        <name>shikimate</name>
        <dbReference type="ChEBI" id="CHEBI:36208"/>
    </ligand>
</feature>
<feature type="domain" description="SDH C-terminal" evidence="7">
    <location>
        <begin position="319"/>
        <end position="348"/>
    </location>
</feature>
<feature type="domain" description="Shikimate dehydrogenase substrate binding N-terminal" evidence="6">
    <location>
        <begin position="9"/>
        <end position="92"/>
    </location>
</feature>
<gene>
    <name evidence="4" type="primary">aroE</name>
    <name evidence="8" type="ORF">CMC5_039540</name>
</gene>
<keyword evidence="3 4" id="KW-0057">Aromatic amino acid biosynthesis</keyword>
<dbReference type="SUPFAM" id="SSF53223">
    <property type="entry name" value="Aminoacid dehydrogenase-like, N-terminal domain"/>
    <property type="match status" value="1"/>
</dbReference>
<dbReference type="STRING" id="52.CMC5_039540"/>
<dbReference type="PATRIC" id="fig|52.7.peg.4358"/>
<dbReference type="InterPro" id="IPR013708">
    <property type="entry name" value="Shikimate_DH-bd_N"/>
</dbReference>
<evidence type="ECO:0000259" key="7">
    <source>
        <dbReference type="Pfam" id="PF18317"/>
    </source>
</evidence>
<feature type="binding site" evidence="4">
    <location>
        <position position="296"/>
    </location>
    <ligand>
        <name>NADP(+)</name>
        <dbReference type="ChEBI" id="CHEBI:58349"/>
    </ligand>
</feature>